<dbReference type="RefSeq" id="WP_108690655.1">
    <property type="nucleotide sequence ID" value="NZ_QCYH01000001.1"/>
</dbReference>
<proteinExistence type="predicted"/>
<evidence type="ECO:0000313" key="2">
    <source>
        <dbReference type="EMBL" id="PVA11909.1"/>
    </source>
</evidence>
<comment type="caution">
    <text evidence="2">The sequence shown here is derived from an EMBL/GenBank/DDBJ whole genome shotgun (WGS) entry which is preliminary data.</text>
</comment>
<evidence type="ECO:0008006" key="4">
    <source>
        <dbReference type="Google" id="ProtNLM"/>
    </source>
</evidence>
<dbReference type="EMBL" id="QCYH01000001">
    <property type="protein sequence ID" value="PVA11909.1"/>
    <property type="molecule type" value="Genomic_DNA"/>
</dbReference>
<dbReference type="Proteomes" id="UP000244446">
    <property type="component" value="Unassembled WGS sequence"/>
</dbReference>
<evidence type="ECO:0000313" key="3">
    <source>
        <dbReference type="Proteomes" id="UP000244446"/>
    </source>
</evidence>
<organism evidence="2 3">
    <name type="scientific">Pelagivirga sediminicola</name>
    <dbReference type="NCBI Taxonomy" id="2170575"/>
    <lineage>
        <taxon>Bacteria</taxon>
        <taxon>Pseudomonadati</taxon>
        <taxon>Pseudomonadota</taxon>
        <taxon>Alphaproteobacteria</taxon>
        <taxon>Rhodobacterales</taxon>
        <taxon>Paracoccaceae</taxon>
        <taxon>Pelagivirga</taxon>
    </lineage>
</organism>
<dbReference type="AlphaFoldDB" id="A0A2T7GBW6"/>
<sequence length="73" mass="7237">MRKAFKKQPRAVYAILVLSALAACGDTLGKQALIGGGAGLGTAAVLDGNLAAGALVGAAGNVAYCQSFPERCK</sequence>
<dbReference type="PROSITE" id="PS51257">
    <property type="entry name" value="PROKAR_LIPOPROTEIN"/>
    <property type="match status" value="1"/>
</dbReference>
<feature type="signal peptide" evidence="1">
    <location>
        <begin position="1"/>
        <end position="22"/>
    </location>
</feature>
<feature type="chain" id="PRO_5015724601" description="Lipoprotein" evidence="1">
    <location>
        <begin position="23"/>
        <end position="73"/>
    </location>
</feature>
<keyword evidence="3" id="KW-1185">Reference proteome</keyword>
<name>A0A2T7GBW6_9RHOB</name>
<evidence type="ECO:0000256" key="1">
    <source>
        <dbReference type="SAM" id="SignalP"/>
    </source>
</evidence>
<gene>
    <name evidence="2" type="ORF">DC366_02990</name>
</gene>
<accession>A0A2T7GBW6</accession>
<protein>
    <recommendedName>
        <fullName evidence="4">Lipoprotein</fullName>
    </recommendedName>
</protein>
<keyword evidence="1" id="KW-0732">Signal</keyword>
<reference evidence="2 3" key="1">
    <citation type="submission" date="2018-04" db="EMBL/GenBank/DDBJ databases">
        <title>Pelagivirga bohaiensis gen. nov., sp. nov., a bacterium isolated from the Bohai Sea.</title>
        <authorList>
            <person name="Ji X."/>
        </authorList>
    </citation>
    <scope>NUCLEOTIDE SEQUENCE [LARGE SCALE GENOMIC DNA]</scope>
    <source>
        <strain evidence="2 3">BH-SD19</strain>
    </source>
</reference>